<reference evidence="1 2" key="1">
    <citation type="journal article" date="2004" name="Science">
        <title>The genome of the diatom Thalassiosira pseudonana: ecology, evolution, and metabolism.</title>
        <authorList>
            <person name="Armbrust E.V."/>
            <person name="Berges J.A."/>
            <person name="Bowler C."/>
            <person name="Green B.R."/>
            <person name="Martinez D."/>
            <person name="Putnam N.H."/>
            <person name="Zhou S."/>
            <person name="Allen A.E."/>
            <person name="Apt K.E."/>
            <person name="Bechner M."/>
            <person name="Brzezinski M.A."/>
            <person name="Chaal B.K."/>
            <person name="Chiovitti A."/>
            <person name="Davis A.K."/>
            <person name="Demarest M.S."/>
            <person name="Detter J.C."/>
            <person name="Glavina T."/>
            <person name="Goodstein D."/>
            <person name="Hadi M.Z."/>
            <person name="Hellsten U."/>
            <person name="Hildebrand M."/>
            <person name="Jenkins B.D."/>
            <person name="Jurka J."/>
            <person name="Kapitonov V.V."/>
            <person name="Kroger N."/>
            <person name="Lau W.W."/>
            <person name="Lane T.W."/>
            <person name="Larimer F.W."/>
            <person name="Lippmeier J.C."/>
            <person name="Lucas S."/>
            <person name="Medina M."/>
            <person name="Montsant A."/>
            <person name="Obornik M."/>
            <person name="Parker M.S."/>
            <person name="Palenik B."/>
            <person name="Pazour G.J."/>
            <person name="Richardson P.M."/>
            <person name="Rynearson T.A."/>
            <person name="Saito M.A."/>
            <person name="Schwartz D.C."/>
            <person name="Thamatrakoln K."/>
            <person name="Valentin K."/>
            <person name="Vardi A."/>
            <person name="Wilkerson F.P."/>
            <person name="Rokhsar D.S."/>
        </authorList>
    </citation>
    <scope>NUCLEOTIDE SEQUENCE [LARGE SCALE GENOMIC DNA]</scope>
    <source>
        <strain evidence="1 2">CCMP1335</strain>
    </source>
</reference>
<dbReference type="HOGENOM" id="CLU_1296692_0_0_1"/>
<sequence>MGPWGPCCSCLKGILFSGIEISDNSHSEDLVESIPQVHSIDVSMSAPTIKTSIDSSSEVGGHGLALVDVAVEQDRAYWEFRVKMNACVSSWPPMFGVSNKRNAAFYKILAESTIPEEKHGTKFMCAVSNLKDGDVVGVVVTQSEIPMIQIYLNGEIQDGLQVTRFRGTVYPAIYLPNCSEGFMSATMLYREDQFVHGPPSAGITPLIAERSLM</sequence>
<protein>
    <recommendedName>
        <fullName evidence="3">SPRY domain-containing protein</fullName>
    </recommendedName>
</protein>
<evidence type="ECO:0000313" key="2">
    <source>
        <dbReference type="Proteomes" id="UP000001449"/>
    </source>
</evidence>
<reference evidence="1 2" key="2">
    <citation type="journal article" date="2008" name="Nature">
        <title>The Phaeodactylum genome reveals the evolutionary history of diatom genomes.</title>
        <authorList>
            <person name="Bowler C."/>
            <person name="Allen A.E."/>
            <person name="Badger J.H."/>
            <person name="Grimwood J."/>
            <person name="Jabbari K."/>
            <person name="Kuo A."/>
            <person name="Maheswari U."/>
            <person name="Martens C."/>
            <person name="Maumus F."/>
            <person name="Otillar R.P."/>
            <person name="Rayko E."/>
            <person name="Salamov A."/>
            <person name="Vandepoele K."/>
            <person name="Beszteri B."/>
            <person name="Gruber A."/>
            <person name="Heijde M."/>
            <person name="Katinka M."/>
            <person name="Mock T."/>
            <person name="Valentin K."/>
            <person name="Verret F."/>
            <person name="Berges J.A."/>
            <person name="Brownlee C."/>
            <person name="Cadoret J.P."/>
            <person name="Chiovitti A."/>
            <person name="Choi C.J."/>
            <person name="Coesel S."/>
            <person name="De Martino A."/>
            <person name="Detter J.C."/>
            <person name="Durkin C."/>
            <person name="Falciatore A."/>
            <person name="Fournet J."/>
            <person name="Haruta M."/>
            <person name="Huysman M.J."/>
            <person name="Jenkins B.D."/>
            <person name="Jiroutova K."/>
            <person name="Jorgensen R.E."/>
            <person name="Joubert Y."/>
            <person name="Kaplan A."/>
            <person name="Kroger N."/>
            <person name="Kroth P.G."/>
            <person name="La Roche J."/>
            <person name="Lindquist E."/>
            <person name="Lommer M."/>
            <person name="Martin-Jezequel V."/>
            <person name="Lopez P.J."/>
            <person name="Lucas S."/>
            <person name="Mangogna M."/>
            <person name="McGinnis K."/>
            <person name="Medlin L.K."/>
            <person name="Montsant A."/>
            <person name="Oudot-Le Secq M.P."/>
            <person name="Napoli C."/>
            <person name="Obornik M."/>
            <person name="Parker M.S."/>
            <person name="Petit J.L."/>
            <person name="Porcel B.M."/>
            <person name="Poulsen N."/>
            <person name="Robison M."/>
            <person name="Rychlewski L."/>
            <person name="Rynearson T.A."/>
            <person name="Schmutz J."/>
            <person name="Shapiro H."/>
            <person name="Siaut M."/>
            <person name="Stanley M."/>
            <person name="Sussman M.R."/>
            <person name="Taylor A.R."/>
            <person name="Vardi A."/>
            <person name="von Dassow P."/>
            <person name="Vyverman W."/>
            <person name="Willis A."/>
            <person name="Wyrwicz L.S."/>
            <person name="Rokhsar D.S."/>
            <person name="Weissenbach J."/>
            <person name="Armbrust E.V."/>
            <person name="Green B.R."/>
            <person name="Van de Peer Y."/>
            <person name="Grigoriev I.V."/>
        </authorList>
    </citation>
    <scope>NUCLEOTIDE SEQUENCE [LARGE SCALE GENOMIC DNA]</scope>
    <source>
        <strain evidence="1 2">CCMP1335</strain>
    </source>
</reference>
<dbReference type="eggNOG" id="ENOG502T8I7">
    <property type="taxonomic scope" value="Eukaryota"/>
</dbReference>
<accession>B8BT59</accession>
<dbReference type="RefSeq" id="XP_002286022.1">
    <property type="nucleotide sequence ID" value="XM_002285986.1"/>
</dbReference>
<name>B8BT59_THAPS</name>
<dbReference type="PaxDb" id="35128-Thaps1038"/>
<keyword evidence="2" id="KW-1185">Reference proteome</keyword>
<evidence type="ECO:0000313" key="1">
    <source>
        <dbReference type="EMBL" id="EED95663.1"/>
    </source>
</evidence>
<organism evidence="1 2">
    <name type="scientific">Thalassiosira pseudonana</name>
    <name type="common">Marine diatom</name>
    <name type="synonym">Cyclotella nana</name>
    <dbReference type="NCBI Taxonomy" id="35128"/>
    <lineage>
        <taxon>Eukaryota</taxon>
        <taxon>Sar</taxon>
        <taxon>Stramenopiles</taxon>
        <taxon>Ochrophyta</taxon>
        <taxon>Bacillariophyta</taxon>
        <taxon>Coscinodiscophyceae</taxon>
        <taxon>Thalassiosirophycidae</taxon>
        <taxon>Thalassiosirales</taxon>
        <taxon>Thalassiosiraceae</taxon>
        <taxon>Thalassiosira</taxon>
    </lineage>
</organism>
<dbReference type="InParanoid" id="B8BT59"/>
<dbReference type="GeneID" id="7449738"/>
<proteinExistence type="predicted"/>
<dbReference type="OMA" id="EQDRAYW"/>
<dbReference type="PANTHER" id="PTHR20951">
    <property type="entry name" value="C13ORF1 PROTEIN-RELATED"/>
    <property type="match status" value="1"/>
</dbReference>
<gene>
    <name evidence="1" type="ORF">THAPSDRAFT_1038</name>
</gene>
<evidence type="ECO:0008006" key="3">
    <source>
        <dbReference type="Google" id="ProtNLM"/>
    </source>
</evidence>
<dbReference type="KEGG" id="tps:THAPSDRAFT_1038"/>
<dbReference type="Proteomes" id="UP000001449">
    <property type="component" value="Chromosome 1"/>
</dbReference>
<dbReference type="AlphaFoldDB" id="B8BT59"/>
<dbReference type="InterPro" id="IPR035766">
    <property type="entry name" value="SPRYD7"/>
</dbReference>
<dbReference type="PANTHER" id="PTHR20951:SF2">
    <property type="entry name" value="SPRY DOMAIN-CONTAINING PROTEIN 7"/>
    <property type="match status" value="1"/>
</dbReference>
<dbReference type="EMBL" id="CM000638">
    <property type="protein sequence ID" value="EED95663.1"/>
    <property type="molecule type" value="Genomic_DNA"/>
</dbReference>